<gene>
    <name evidence="2" type="ORF">C0197_04275</name>
    <name evidence="1" type="ORF">C0197_06055</name>
</gene>
<dbReference type="AlphaFoldDB" id="A0A2N7PJB3"/>
<evidence type="ECO:0000313" key="1">
    <source>
        <dbReference type="EMBL" id="PMP61211.1"/>
    </source>
</evidence>
<name>A0A2N7PJB3_9BACT</name>
<proteinExistence type="predicted"/>
<accession>A0A2N7PJB3</accession>
<organism evidence="2 3">
    <name type="scientific">Caldimicrobium thiodismutans</name>
    <dbReference type="NCBI Taxonomy" id="1653476"/>
    <lineage>
        <taxon>Bacteria</taxon>
        <taxon>Pseudomonadati</taxon>
        <taxon>Thermodesulfobacteriota</taxon>
        <taxon>Thermodesulfobacteria</taxon>
        <taxon>Thermodesulfobacteriales</taxon>
        <taxon>Thermodesulfobacteriaceae</taxon>
        <taxon>Caldimicrobium</taxon>
    </lineage>
</organism>
<protein>
    <submittedName>
        <fullName evidence="2">Uncharacterized protein</fullName>
    </submittedName>
</protein>
<evidence type="ECO:0000313" key="2">
    <source>
        <dbReference type="EMBL" id="PMP62603.1"/>
    </source>
</evidence>
<dbReference type="Proteomes" id="UP000235731">
    <property type="component" value="Unassembled WGS sequence"/>
</dbReference>
<sequence length="162" mass="19278">MSDEKKRLSWREIDKLKDSSGLAKLRRKLEREEKSSTREDKKAKEKYLKELEKLFSGKENGEKEEFLKRLHQSTGKKDFQKLLLEFYEKFGLPDTARDLMLFLDASNRDIIYQTLEKIKEKFTEFNLSEKQGIFAKLKTLKLSTKDEVVAFKTEKLLRELSF</sequence>
<dbReference type="EMBL" id="PNIE01000059">
    <property type="protein sequence ID" value="PMP62603.1"/>
    <property type="molecule type" value="Genomic_DNA"/>
</dbReference>
<dbReference type="EMBL" id="PNIE01000091">
    <property type="protein sequence ID" value="PMP61211.1"/>
    <property type="molecule type" value="Genomic_DNA"/>
</dbReference>
<reference evidence="2 3" key="1">
    <citation type="submission" date="2018-01" db="EMBL/GenBank/DDBJ databases">
        <title>Metagenomic assembled genomes from two thermal pools in the Uzon Caldera, Kamchatka, Russia.</title>
        <authorList>
            <person name="Wilkins L."/>
            <person name="Ettinger C."/>
        </authorList>
    </citation>
    <scope>NUCLEOTIDE SEQUENCE [LARGE SCALE GENOMIC DNA]</scope>
    <source>
        <strain evidence="2">ZAV-15</strain>
    </source>
</reference>
<evidence type="ECO:0000313" key="3">
    <source>
        <dbReference type="Proteomes" id="UP000235731"/>
    </source>
</evidence>
<comment type="caution">
    <text evidence="2">The sequence shown here is derived from an EMBL/GenBank/DDBJ whole genome shotgun (WGS) entry which is preliminary data.</text>
</comment>